<protein>
    <submittedName>
        <fullName evidence="3">Uncharacterized protein LOC110980809</fullName>
    </submittedName>
</protein>
<name>A0A8B7YJR8_ACAPL</name>
<dbReference type="OrthoDB" id="6051518at2759"/>
<evidence type="ECO:0000313" key="3">
    <source>
        <dbReference type="RefSeq" id="XP_022093498.1"/>
    </source>
</evidence>
<dbReference type="CDD" id="cd19359">
    <property type="entry name" value="TenA_C_Bt3146-like"/>
    <property type="match status" value="1"/>
</dbReference>
<dbReference type="OMA" id="NENCCNA"/>
<dbReference type="PANTHER" id="PTHR43198:SF2">
    <property type="entry name" value="SI:CH1073-67J19.1-RELATED"/>
    <property type="match status" value="1"/>
</dbReference>
<dbReference type="Gene3D" id="1.20.910.10">
    <property type="entry name" value="Heme oxygenase-like"/>
    <property type="match status" value="1"/>
</dbReference>
<evidence type="ECO:0000259" key="1">
    <source>
        <dbReference type="Pfam" id="PF03070"/>
    </source>
</evidence>
<dbReference type="PANTHER" id="PTHR43198">
    <property type="entry name" value="BIFUNCTIONAL TH2 PROTEIN"/>
    <property type="match status" value="1"/>
</dbReference>
<reference evidence="3" key="1">
    <citation type="submission" date="2025-08" db="UniProtKB">
        <authorList>
            <consortium name="RefSeq"/>
        </authorList>
    </citation>
    <scope>IDENTIFICATION</scope>
</reference>
<dbReference type="SUPFAM" id="SSF48613">
    <property type="entry name" value="Heme oxygenase-like"/>
    <property type="match status" value="1"/>
</dbReference>
<keyword evidence="2" id="KW-1185">Reference proteome</keyword>
<dbReference type="Pfam" id="PF03070">
    <property type="entry name" value="TENA_THI-4"/>
    <property type="match status" value="1"/>
</dbReference>
<dbReference type="KEGG" id="aplc:110980809"/>
<dbReference type="RefSeq" id="XP_022093498.1">
    <property type="nucleotide sequence ID" value="XM_022237806.1"/>
</dbReference>
<dbReference type="InterPro" id="IPR050967">
    <property type="entry name" value="Thiamine_Salvage_TenA"/>
</dbReference>
<dbReference type="Proteomes" id="UP000694845">
    <property type="component" value="Unplaced"/>
</dbReference>
<proteinExistence type="predicted"/>
<dbReference type="GO" id="GO:0006772">
    <property type="term" value="P:thiamine metabolic process"/>
    <property type="evidence" value="ECO:0007669"/>
    <property type="project" value="UniProtKB-ARBA"/>
</dbReference>
<dbReference type="GO" id="GO:0005829">
    <property type="term" value="C:cytosol"/>
    <property type="evidence" value="ECO:0007669"/>
    <property type="project" value="TreeGrafter"/>
</dbReference>
<dbReference type="AlphaFoldDB" id="A0A8B7YJR8"/>
<evidence type="ECO:0000313" key="2">
    <source>
        <dbReference type="Proteomes" id="UP000694845"/>
    </source>
</evidence>
<organism evidence="2 3">
    <name type="scientific">Acanthaster planci</name>
    <name type="common">Crown-of-thorns starfish</name>
    <dbReference type="NCBI Taxonomy" id="133434"/>
    <lineage>
        <taxon>Eukaryota</taxon>
        <taxon>Metazoa</taxon>
        <taxon>Echinodermata</taxon>
        <taxon>Eleutherozoa</taxon>
        <taxon>Asterozoa</taxon>
        <taxon>Asteroidea</taxon>
        <taxon>Valvatacea</taxon>
        <taxon>Valvatida</taxon>
        <taxon>Acanthasteridae</taxon>
        <taxon>Acanthaster</taxon>
    </lineage>
</organism>
<dbReference type="GeneID" id="110980809"/>
<gene>
    <name evidence="3" type="primary">LOC110980809</name>
</gene>
<feature type="domain" description="Thiaminase-2/PQQC" evidence="1">
    <location>
        <begin position="74"/>
        <end position="213"/>
    </location>
</feature>
<dbReference type="InterPro" id="IPR016084">
    <property type="entry name" value="Haem_Oase-like_multi-hlx"/>
</dbReference>
<dbReference type="InterPro" id="IPR004305">
    <property type="entry name" value="Thiaminase-2/PQQC"/>
</dbReference>
<accession>A0A8B7YJR8</accession>
<sequence>MSVWQKGLKNIRSPRSTAAMLEHLPQTVIDRLAAKHPAKLTKVPVADGRYEEKELSEWLWESSQVQAQLALHTKFIQGIKSGLLDPTDYGGYTVQDAVYCSNATTYYGIAEDKSQDEIMKAFIQSRVKSYTSYTKVMFKQWHIRDPSGVAMGAAAASYSAFEKGVAENCEPIYLLIAMLPCEKLWEWLAEQIQSGISETNVYSFWITDNLGGSSKLAHFIDAYADEYGVDLQKAKDIYHGAMQGEVNFFASATAEVP</sequence>